<feature type="region of interest" description="Disordered" evidence="1">
    <location>
        <begin position="241"/>
        <end position="261"/>
    </location>
</feature>
<feature type="compositionally biased region" description="Gly residues" evidence="1">
    <location>
        <begin position="185"/>
        <end position="194"/>
    </location>
</feature>
<feature type="region of interest" description="Disordered" evidence="1">
    <location>
        <begin position="169"/>
        <end position="194"/>
    </location>
</feature>
<reference evidence="3" key="1">
    <citation type="submission" date="2022-11" db="UniProtKB">
        <authorList>
            <consortium name="WormBaseParasite"/>
        </authorList>
    </citation>
    <scope>IDENTIFICATION</scope>
</reference>
<dbReference type="WBParaSite" id="jg18879">
    <property type="protein sequence ID" value="jg18879"/>
    <property type="gene ID" value="jg18879"/>
</dbReference>
<dbReference type="AlphaFoldDB" id="A0A915DDU6"/>
<sequence>MASLSKFKLKTVLHPTLKSTSSAPSDLNQGQCVVRKSSQAIIPTGQRHSILVLRRRPTGGGFTALTLEDGASEMVLLEDGQDSEPRQQSLKRSYQAKANQDERQFSWSSVQSSWRSWLSWWVHSKASAGGAIVSEFSDVPVTNPSFSGDGGPSRGASSSFSGGGGTSFGRGVMSSDAGSTSFGRGNRGFGRGGGSGATTEDFAFAPETNAPASWSCFIFFVRWWWWQLVWSWRFVTANDSSNAPATNPPSSGGSAFGRGGTTFNAGPASSSSFGRGGGSSFGRGGSVTANDSSNAPATNLRLLEAVLLVGENDFKCRPCSIVFIRSCRSRSDPLPSVGGSSFGRGGGASSSFGRGGGAPSSVNAESRPDNFGGTEEIVQRISVLRILMEATVEETCMRRTAVSLASS</sequence>
<evidence type="ECO:0000256" key="1">
    <source>
        <dbReference type="SAM" id="MobiDB-lite"/>
    </source>
</evidence>
<dbReference type="Proteomes" id="UP000887574">
    <property type="component" value="Unplaced"/>
</dbReference>
<proteinExistence type="predicted"/>
<feature type="region of interest" description="Disordered" evidence="1">
    <location>
        <begin position="332"/>
        <end position="371"/>
    </location>
</feature>
<protein>
    <submittedName>
        <fullName evidence="3">Uncharacterized protein</fullName>
    </submittedName>
</protein>
<name>A0A915DDU6_9BILA</name>
<feature type="compositionally biased region" description="Gly residues" evidence="1">
    <location>
        <begin position="340"/>
        <end position="358"/>
    </location>
</feature>
<feature type="compositionally biased region" description="Low complexity" evidence="1">
    <location>
        <begin position="241"/>
        <end position="251"/>
    </location>
</feature>
<organism evidence="2 3">
    <name type="scientific">Ditylenchus dipsaci</name>
    <dbReference type="NCBI Taxonomy" id="166011"/>
    <lineage>
        <taxon>Eukaryota</taxon>
        <taxon>Metazoa</taxon>
        <taxon>Ecdysozoa</taxon>
        <taxon>Nematoda</taxon>
        <taxon>Chromadorea</taxon>
        <taxon>Rhabditida</taxon>
        <taxon>Tylenchina</taxon>
        <taxon>Tylenchomorpha</taxon>
        <taxon>Sphaerularioidea</taxon>
        <taxon>Anguinidae</taxon>
        <taxon>Anguininae</taxon>
        <taxon>Ditylenchus</taxon>
    </lineage>
</organism>
<evidence type="ECO:0000313" key="2">
    <source>
        <dbReference type="Proteomes" id="UP000887574"/>
    </source>
</evidence>
<keyword evidence="2" id="KW-1185">Reference proteome</keyword>
<evidence type="ECO:0000313" key="3">
    <source>
        <dbReference type="WBParaSite" id="jg18879"/>
    </source>
</evidence>
<accession>A0A915DDU6</accession>